<organism evidence="2 3">
    <name type="scientific">Williamsia deligens</name>
    <dbReference type="NCBI Taxonomy" id="321325"/>
    <lineage>
        <taxon>Bacteria</taxon>
        <taxon>Bacillati</taxon>
        <taxon>Actinomycetota</taxon>
        <taxon>Actinomycetes</taxon>
        <taxon>Mycobacteriales</taxon>
        <taxon>Nocardiaceae</taxon>
        <taxon>Williamsia</taxon>
    </lineage>
</organism>
<proteinExistence type="predicted"/>
<name>A0ABW3GH54_9NOCA</name>
<reference evidence="3" key="1">
    <citation type="journal article" date="2019" name="Int. J. Syst. Evol. Microbiol.">
        <title>The Global Catalogue of Microorganisms (GCM) 10K type strain sequencing project: providing services to taxonomists for standard genome sequencing and annotation.</title>
        <authorList>
            <consortium name="The Broad Institute Genomics Platform"/>
            <consortium name="The Broad Institute Genome Sequencing Center for Infectious Disease"/>
            <person name="Wu L."/>
            <person name="Ma J."/>
        </authorList>
    </citation>
    <scope>NUCLEOTIDE SEQUENCE [LARGE SCALE GENOMIC DNA]</scope>
    <source>
        <strain evidence="3">CCUG 50873</strain>
    </source>
</reference>
<comment type="caution">
    <text evidence="2">The sequence shown here is derived from an EMBL/GenBank/DDBJ whole genome shotgun (WGS) entry which is preliminary data.</text>
</comment>
<keyword evidence="3" id="KW-1185">Reference proteome</keyword>
<protein>
    <submittedName>
        <fullName evidence="2">Uncharacterized protein</fullName>
    </submittedName>
</protein>
<feature type="compositionally biased region" description="Low complexity" evidence="1">
    <location>
        <begin position="120"/>
        <end position="135"/>
    </location>
</feature>
<gene>
    <name evidence="2" type="ORF">ACFQ04_19480</name>
</gene>
<feature type="region of interest" description="Disordered" evidence="1">
    <location>
        <begin position="1"/>
        <end position="25"/>
    </location>
</feature>
<dbReference type="PROSITE" id="PS51318">
    <property type="entry name" value="TAT"/>
    <property type="match status" value="1"/>
</dbReference>
<evidence type="ECO:0000256" key="1">
    <source>
        <dbReference type="SAM" id="MobiDB-lite"/>
    </source>
</evidence>
<sequence length="187" mass="18340">MALLESSDVTHLSPPGRPGRGSAPSRRAVLGGVLAAGVAGTLLAGCSTSSGPDAATRAAQQLVPLARAAADDAVAARDLAARTPDRAAALRVVADERTVHAQALTDEIARLSGDLAAEVSASPTPSGTAPSGTTAQPVASSVDQLRSRLAGARTDTTTAAVSADGYRAGLLGSIAASLAALVEVQLG</sequence>
<feature type="region of interest" description="Disordered" evidence="1">
    <location>
        <begin position="117"/>
        <end position="139"/>
    </location>
</feature>
<dbReference type="EMBL" id="JBHTIL010000006">
    <property type="protein sequence ID" value="MFD0927927.1"/>
    <property type="molecule type" value="Genomic_DNA"/>
</dbReference>
<dbReference type="RefSeq" id="WP_253648375.1">
    <property type="nucleotide sequence ID" value="NZ_BAAAMO010000004.1"/>
</dbReference>
<evidence type="ECO:0000313" key="2">
    <source>
        <dbReference type="EMBL" id="MFD0927927.1"/>
    </source>
</evidence>
<dbReference type="InterPro" id="IPR006311">
    <property type="entry name" value="TAT_signal"/>
</dbReference>
<accession>A0ABW3GH54</accession>
<evidence type="ECO:0000313" key="3">
    <source>
        <dbReference type="Proteomes" id="UP001597068"/>
    </source>
</evidence>
<dbReference type="Proteomes" id="UP001597068">
    <property type="component" value="Unassembled WGS sequence"/>
</dbReference>